<dbReference type="STRING" id="432608.A6V39_00145"/>
<comment type="caution">
    <text evidence="1">The sequence shown here is derived from an EMBL/GenBank/DDBJ whole genome shotgun (WGS) entry which is preliminary data.</text>
</comment>
<dbReference type="RefSeq" id="WP_187149692.1">
    <property type="nucleotide sequence ID" value="NZ_LWUJ01000010.1"/>
</dbReference>
<evidence type="ECO:0000313" key="2">
    <source>
        <dbReference type="Proteomes" id="UP000077623"/>
    </source>
</evidence>
<gene>
    <name evidence="1" type="ORF">A6V39_00145</name>
</gene>
<keyword evidence="2" id="KW-1185">Reference proteome</keyword>
<name>A0A1A9QFG9_9MOLU</name>
<dbReference type="Proteomes" id="UP000077623">
    <property type="component" value="Unassembled WGS sequence"/>
</dbReference>
<accession>A0A1A9QFG9</accession>
<organism evidence="1 2">
    <name type="scientific">Candidatus Mycoplasma haematobovis</name>
    <dbReference type="NCBI Taxonomy" id="432608"/>
    <lineage>
        <taxon>Bacteria</taxon>
        <taxon>Bacillati</taxon>
        <taxon>Mycoplasmatota</taxon>
        <taxon>Mollicutes</taxon>
        <taxon>Mycoplasmataceae</taxon>
        <taxon>Mycoplasma</taxon>
    </lineage>
</organism>
<proteinExistence type="predicted"/>
<evidence type="ECO:0000313" key="1">
    <source>
        <dbReference type="EMBL" id="OAL10459.1"/>
    </source>
</evidence>
<reference evidence="2" key="1">
    <citation type="submission" date="2016-04" db="EMBL/GenBank/DDBJ databases">
        <authorList>
            <person name="Quiroz-Castaneda R.E."/>
            <person name="Martinez-Ocampo F."/>
        </authorList>
    </citation>
    <scope>NUCLEOTIDE SEQUENCE [LARGE SCALE GENOMIC DNA]</scope>
    <source>
        <strain evidence="2">INIFAP01</strain>
    </source>
</reference>
<dbReference type="EMBL" id="LWUJ01000010">
    <property type="protein sequence ID" value="OAL10459.1"/>
    <property type="molecule type" value="Genomic_DNA"/>
</dbReference>
<dbReference type="AlphaFoldDB" id="A0A1A9QFG9"/>
<sequence>MSALTRGVIGVCALSGVCGGGYGLHKLLSNDSIESKLKANEYVLLTNSIEHEKHWDEILASYKATIQADNNSKFKFDNFVISNTQPNAEDKTKLKEHCKKTLKKRTFEDNEEAEYNKAKRWCVIPSTVSEKLATDKFEVLDTTTGDGATNKHDNEWAKKIKAYIDSKNTNKIASWTNGAPTQDNKEDKEKLINKCKELVNTKTHQPNYEKAFEDAKNWCIMPKESGS</sequence>
<protein>
    <submittedName>
        <fullName evidence="1">Uncharacterized protein</fullName>
    </submittedName>
</protein>